<sequence>MSSRPPVKAPRAIGEEANLVENVEPRARDRSRHPLSHPRGRRDEGHRVGRPQLFLHGHAASGGETRSGGCAAALTVLPSPNALPAAPPHRHSPATPPRGSQADAAGSVEPMPVRSPWSCVLWDVDGTLVDASEGILRRLTITLEHFGRTPPTRGELSRWIGPPMFESFQVNVGMTPDEATEAVAFYRTLNKSEGYTGSARLYPGVGELVHDLHAAGVPQSTASSKPEVQVVALMDHFGLAPDLEAMVGASPDERTLSAKSDIVREALRRLETRGYDVSRPVLIGDRHHDVEGGADAEVPVIFVRWGFSWPHEADGAQAAVDDIDQLRALLLLPDTADAPVGI</sequence>
<dbReference type="PANTHER" id="PTHR43434">
    <property type="entry name" value="PHOSPHOGLYCOLATE PHOSPHATASE"/>
    <property type="match status" value="1"/>
</dbReference>
<dbReference type="AlphaFoldDB" id="A0A9P9Z215"/>
<dbReference type="SUPFAM" id="SSF56784">
    <property type="entry name" value="HAD-like"/>
    <property type="match status" value="1"/>
</dbReference>
<dbReference type="Gene3D" id="1.10.150.240">
    <property type="entry name" value="Putative phosphatase, domain 2"/>
    <property type="match status" value="1"/>
</dbReference>
<dbReference type="InterPro" id="IPR050155">
    <property type="entry name" value="HAD-like_hydrolase_sf"/>
</dbReference>
<evidence type="ECO:0000313" key="2">
    <source>
        <dbReference type="EMBL" id="KAJ1680486.1"/>
    </source>
</evidence>
<dbReference type="PANTHER" id="PTHR43434:SF20">
    <property type="entry name" value="5'-NUCLEOTIDASE"/>
    <property type="match status" value="1"/>
</dbReference>
<dbReference type="InterPro" id="IPR023198">
    <property type="entry name" value="PGP-like_dom2"/>
</dbReference>
<feature type="compositionally biased region" description="Basic residues" evidence="1">
    <location>
        <begin position="29"/>
        <end position="40"/>
    </location>
</feature>
<evidence type="ECO:0008006" key="4">
    <source>
        <dbReference type="Google" id="ProtNLM"/>
    </source>
</evidence>
<dbReference type="InterPro" id="IPR023214">
    <property type="entry name" value="HAD_sf"/>
</dbReference>
<comment type="caution">
    <text evidence="2">The sequence shown here is derived from an EMBL/GenBank/DDBJ whole genome shotgun (WGS) entry which is preliminary data.</text>
</comment>
<accession>A0A9P9Z215</accession>
<dbReference type="GO" id="GO:0004713">
    <property type="term" value="F:protein tyrosine kinase activity"/>
    <property type="evidence" value="ECO:0007669"/>
    <property type="project" value="TreeGrafter"/>
</dbReference>
<protein>
    <recommendedName>
        <fullName evidence="4">Phosphatase</fullName>
    </recommendedName>
</protein>
<organism evidence="2 3">
    <name type="scientific">Rhynchospora breviuscula</name>
    <dbReference type="NCBI Taxonomy" id="2022672"/>
    <lineage>
        <taxon>Eukaryota</taxon>
        <taxon>Viridiplantae</taxon>
        <taxon>Streptophyta</taxon>
        <taxon>Embryophyta</taxon>
        <taxon>Tracheophyta</taxon>
        <taxon>Spermatophyta</taxon>
        <taxon>Magnoliopsida</taxon>
        <taxon>Liliopsida</taxon>
        <taxon>Poales</taxon>
        <taxon>Cyperaceae</taxon>
        <taxon>Cyperoideae</taxon>
        <taxon>Rhynchosporeae</taxon>
        <taxon>Rhynchospora</taxon>
    </lineage>
</organism>
<dbReference type="SFLD" id="SFLDG01129">
    <property type="entry name" value="C1.5:_HAD__Beta-PGM__Phosphata"/>
    <property type="match status" value="1"/>
</dbReference>
<feature type="region of interest" description="Disordered" evidence="1">
    <location>
        <begin position="81"/>
        <end position="110"/>
    </location>
</feature>
<dbReference type="InterPro" id="IPR041492">
    <property type="entry name" value="HAD_2"/>
</dbReference>
<dbReference type="GO" id="GO:0005829">
    <property type="term" value="C:cytosol"/>
    <property type="evidence" value="ECO:0007669"/>
    <property type="project" value="TreeGrafter"/>
</dbReference>
<feature type="region of interest" description="Disordered" evidence="1">
    <location>
        <begin position="1"/>
        <end position="52"/>
    </location>
</feature>
<dbReference type="EMBL" id="JAMQYH010001480">
    <property type="protein sequence ID" value="KAJ1680486.1"/>
    <property type="molecule type" value="Genomic_DNA"/>
</dbReference>
<proteinExistence type="predicted"/>
<dbReference type="Pfam" id="PF13419">
    <property type="entry name" value="HAD_2"/>
    <property type="match status" value="1"/>
</dbReference>
<gene>
    <name evidence="2" type="ORF">LUZ63_024295</name>
</gene>
<keyword evidence="3" id="KW-1185">Reference proteome</keyword>
<dbReference type="Proteomes" id="UP001151287">
    <property type="component" value="Unassembled WGS sequence"/>
</dbReference>
<evidence type="ECO:0000256" key="1">
    <source>
        <dbReference type="SAM" id="MobiDB-lite"/>
    </source>
</evidence>
<name>A0A9P9Z215_9POAL</name>
<dbReference type="SFLD" id="SFLDS00003">
    <property type="entry name" value="Haloacid_Dehalogenase"/>
    <property type="match status" value="1"/>
</dbReference>
<evidence type="ECO:0000313" key="3">
    <source>
        <dbReference type="Proteomes" id="UP001151287"/>
    </source>
</evidence>
<dbReference type="InterPro" id="IPR036412">
    <property type="entry name" value="HAD-like_sf"/>
</dbReference>
<dbReference type="Gene3D" id="3.40.50.1000">
    <property type="entry name" value="HAD superfamily/HAD-like"/>
    <property type="match status" value="1"/>
</dbReference>
<reference evidence="2" key="1">
    <citation type="journal article" date="2022" name="Cell">
        <title>Repeat-based holocentromeres influence genome architecture and karyotype evolution.</title>
        <authorList>
            <person name="Hofstatter P.G."/>
            <person name="Thangavel G."/>
            <person name="Lux T."/>
            <person name="Neumann P."/>
            <person name="Vondrak T."/>
            <person name="Novak P."/>
            <person name="Zhang M."/>
            <person name="Costa L."/>
            <person name="Castellani M."/>
            <person name="Scott A."/>
            <person name="Toegelov H."/>
            <person name="Fuchs J."/>
            <person name="Mata-Sucre Y."/>
            <person name="Dias Y."/>
            <person name="Vanzela A.L.L."/>
            <person name="Huettel B."/>
            <person name="Almeida C.C.S."/>
            <person name="Simkova H."/>
            <person name="Souza G."/>
            <person name="Pedrosa-Harand A."/>
            <person name="Macas J."/>
            <person name="Mayer K.F.X."/>
            <person name="Houben A."/>
            <person name="Marques A."/>
        </authorList>
    </citation>
    <scope>NUCLEOTIDE SEQUENCE</scope>
    <source>
        <strain evidence="2">RhyBre1mFocal</strain>
    </source>
</reference>